<evidence type="ECO:0000313" key="19">
    <source>
        <dbReference type="Proteomes" id="UP000587527"/>
    </source>
</evidence>
<proteinExistence type="inferred from homology"/>
<dbReference type="PANTHER" id="PTHR43030">
    <property type="entry name" value="PHOSPHOENOLPYRUVATE SYNTHASE"/>
    <property type="match status" value="1"/>
</dbReference>
<keyword evidence="10 18" id="KW-0418">Kinase</keyword>
<dbReference type="Gene3D" id="3.30.1490.20">
    <property type="entry name" value="ATP-grasp fold, A domain"/>
    <property type="match status" value="2"/>
</dbReference>
<keyword evidence="18" id="KW-0670">Pyruvate</keyword>
<comment type="similarity">
    <text evidence="4">Belongs to the PEP-utilizing enzyme family.</text>
</comment>
<dbReference type="InterPro" id="IPR013815">
    <property type="entry name" value="ATP_grasp_subdomain_1"/>
</dbReference>
<dbReference type="EMBL" id="JACHMN010000003">
    <property type="protein sequence ID" value="MBB5873697.1"/>
    <property type="molecule type" value="Genomic_DNA"/>
</dbReference>
<feature type="domain" description="Pyruvate phosphate dikinase AMP/ATP-binding" evidence="17">
    <location>
        <begin position="56"/>
        <end position="263"/>
    </location>
</feature>
<keyword evidence="19" id="KW-1185">Reference proteome</keyword>
<evidence type="ECO:0000259" key="17">
    <source>
        <dbReference type="Pfam" id="PF01326"/>
    </source>
</evidence>
<keyword evidence="11" id="KW-0067">ATP-binding</keyword>
<feature type="region of interest" description="Disordered" evidence="15">
    <location>
        <begin position="363"/>
        <end position="386"/>
    </location>
</feature>
<evidence type="ECO:0000256" key="4">
    <source>
        <dbReference type="ARBA" id="ARBA00007837"/>
    </source>
</evidence>
<dbReference type="GO" id="GO:0046872">
    <property type="term" value="F:metal ion binding"/>
    <property type="evidence" value="ECO:0007669"/>
    <property type="project" value="UniProtKB-KW"/>
</dbReference>
<comment type="function">
    <text evidence="2">Catalyzes the phosphorylation of pyruvate to phosphoenolpyruvate.</text>
</comment>
<comment type="pathway">
    <text evidence="3">Carbohydrate biosynthesis; gluconeogenesis.</text>
</comment>
<keyword evidence="12" id="KW-0460">Magnesium</keyword>
<evidence type="ECO:0000256" key="15">
    <source>
        <dbReference type="SAM" id="MobiDB-lite"/>
    </source>
</evidence>
<comment type="caution">
    <text evidence="18">The sequence shown here is derived from an EMBL/GenBank/DDBJ whole genome shotgun (WGS) entry which is preliminary data.</text>
</comment>
<name>A0A841BX35_9ACTN</name>
<evidence type="ECO:0000256" key="7">
    <source>
        <dbReference type="ARBA" id="ARBA00022679"/>
    </source>
</evidence>
<dbReference type="Gene3D" id="3.30.470.20">
    <property type="entry name" value="ATP-grasp fold, B domain"/>
    <property type="match status" value="1"/>
</dbReference>
<keyword evidence="9" id="KW-0547">Nucleotide-binding</keyword>
<comment type="catalytic activity">
    <reaction evidence="14">
        <text>pyruvate + ATP + H2O = phosphoenolpyruvate + AMP + phosphate + 2 H(+)</text>
        <dbReference type="Rhea" id="RHEA:11364"/>
        <dbReference type="ChEBI" id="CHEBI:15361"/>
        <dbReference type="ChEBI" id="CHEBI:15377"/>
        <dbReference type="ChEBI" id="CHEBI:15378"/>
        <dbReference type="ChEBI" id="CHEBI:30616"/>
        <dbReference type="ChEBI" id="CHEBI:43474"/>
        <dbReference type="ChEBI" id="CHEBI:58702"/>
        <dbReference type="ChEBI" id="CHEBI:456215"/>
        <dbReference type="EC" id="2.7.9.2"/>
    </reaction>
</comment>
<dbReference type="SUPFAM" id="SSF52009">
    <property type="entry name" value="Phosphohistidine domain"/>
    <property type="match status" value="1"/>
</dbReference>
<keyword evidence="8" id="KW-0479">Metal-binding</keyword>
<gene>
    <name evidence="18" type="ORF">F4553_007131</name>
</gene>
<evidence type="ECO:0000256" key="6">
    <source>
        <dbReference type="ARBA" id="ARBA00021623"/>
    </source>
</evidence>
<evidence type="ECO:0000256" key="9">
    <source>
        <dbReference type="ARBA" id="ARBA00022741"/>
    </source>
</evidence>
<comment type="cofactor">
    <cofactor evidence="1">
        <name>Mg(2+)</name>
        <dbReference type="ChEBI" id="CHEBI:18420"/>
    </cofactor>
</comment>
<reference evidence="18 19" key="1">
    <citation type="submission" date="2020-08" db="EMBL/GenBank/DDBJ databases">
        <title>Sequencing the genomes of 1000 actinobacteria strains.</title>
        <authorList>
            <person name="Klenk H.-P."/>
        </authorList>
    </citation>
    <scope>NUCLEOTIDE SEQUENCE [LARGE SCALE GENOMIC DNA]</scope>
    <source>
        <strain evidence="18 19">DSM 45362</strain>
    </source>
</reference>
<evidence type="ECO:0000256" key="8">
    <source>
        <dbReference type="ARBA" id="ARBA00022723"/>
    </source>
</evidence>
<dbReference type="InterPro" id="IPR008279">
    <property type="entry name" value="PEP-util_enz_mobile_dom"/>
</dbReference>
<evidence type="ECO:0000259" key="16">
    <source>
        <dbReference type="Pfam" id="PF00391"/>
    </source>
</evidence>
<dbReference type="Pfam" id="PF00391">
    <property type="entry name" value="PEP-utilizers"/>
    <property type="match status" value="1"/>
</dbReference>
<evidence type="ECO:0000256" key="11">
    <source>
        <dbReference type="ARBA" id="ARBA00022840"/>
    </source>
</evidence>
<dbReference type="InterPro" id="IPR006319">
    <property type="entry name" value="PEP_synth"/>
</dbReference>
<dbReference type="Gene3D" id="3.50.30.10">
    <property type="entry name" value="Phosphohistidine domain"/>
    <property type="match status" value="1"/>
</dbReference>
<evidence type="ECO:0000256" key="13">
    <source>
        <dbReference type="ARBA" id="ARBA00033470"/>
    </source>
</evidence>
<dbReference type="GO" id="GO:0008986">
    <property type="term" value="F:pyruvate, water dikinase activity"/>
    <property type="evidence" value="ECO:0007669"/>
    <property type="project" value="UniProtKB-EC"/>
</dbReference>
<sequence>MSIVALIDADEGCGNKAAGLGVLLRAGLPVPDGFVVTDPDADPGSIAAHLDRLGGAAFAVRSSSRAEDSAEASFAGQLETVLGVAALADVLAAVRRCAASTRTPRTRGYREQLGLGDAEASTPVIVQDLVDADRAGVLFTRDPRTGDDAIVINASWGLGESVVSGAVTPDEVVVPRSGPLRVGIGTKRTRLDRGEHGLVRSPVAVADRTRRCLSPADIEHLAGLGRRCEELFGRPQDVEWAARGSRLWIVQSRPITVLPAEPARAGPADPAAVLLTGTASSPGRATGPVRVVCGVDDFPRVRRGDVLVCHTTDPAWTPLFRVAAAVVTESGGVLSHAAIVAREYAIPAVVGAREAASRLRDGEPVTVDGTLGTVEAAPAEREGRSP</sequence>
<dbReference type="GO" id="GO:0005524">
    <property type="term" value="F:ATP binding"/>
    <property type="evidence" value="ECO:0007669"/>
    <property type="project" value="UniProtKB-KW"/>
</dbReference>
<evidence type="ECO:0000256" key="12">
    <source>
        <dbReference type="ARBA" id="ARBA00022842"/>
    </source>
</evidence>
<evidence type="ECO:0000256" key="14">
    <source>
        <dbReference type="ARBA" id="ARBA00047700"/>
    </source>
</evidence>
<accession>A0A841BX35</accession>
<dbReference type="SUPFAM" id="SSF56059">
    <property type="entry name" value="Glutathione synthetase ATP-binding domain-like"/>
    <property type="match status" value="1"/>
</dbReference>
<evidence type="ECO:0000256" key="1">
    <source>
        <dbReference type="ARBA" id="ARBA00001946"/>
    </source>
</evidence>
<dbReference type="RefSeq" id="WP_312875508.1">
    <property type="nucleotide sequence ID" value="NZ_JACHMN010000003.1"/>
</dbReference>
<evidence type="ECO:0000256" key="5">
    <source>
        <dbReference type="ARBA" id="ARBA00011996"/>
    </source>
</evidence>
<dbReference type="InterPro" id="IPR002192">
    <property type="entry name" value="PPDK_AMP/ATP-bd"/>
</dbReference>
<dbReference type="Pfam" id="PF01326">
    <property type="entry name" value="PPDK_N"/>
    <property type="match status" value="1"/>
</dbReference>
<feature type="domain" description="PEP-utilising enzyme mobile" evidence="16">
    <location>
        <begin position="302"/>
        <end position="372"/>
    </location>
</feature>
<evidence type="ECO:0000256" key="10">
    <source>
        <dbReference type="ARBA" id="ARBA00022777"/>
    </source>
</evidence>
<dbReference type="InterPro" id="IPR036637">
    <property type="entry name" value="Phosphohistidine_dom_sf"/>
</dbReference>
<organism evidence="18 19">
    <name type="scientific">Allocatelliglobosispora scoriae</name>
    <dbReference type="NCBI Taxonomy" id="643052"/>
    <lineage>
        <taxon>Bacteria</taxon>
        <taxon>Bacillati</taxon>
        <taxon>Actinomycetota</taxon>
        <taxon>Actinomycetes</taxon>
        <taxon>Micromonosporales</taxon>
        <taxon>Micromonosporaceae</taxon>
        <taxon>Allocatelliglobosispora</taxon>
    </lineage>
</organism>
<evidence type="ECO:0000256" key="3">
    <source>
        <dbReference type="ARBA" id="ARBA00004742"/>
    </source>
</evidence>
<dbReference type="EC" id="2.7.9.2" evidence="5"/>
<keyword evidence="7 18" id="KW-0808">Transferase</keyword>
<dbReference type="Proteomes" id="UP000587527">
    <property type="component" value="Unassembled WGS sequence"/>
</dbReference>
<protein>
    <recommendedName>
        <fullName evidence="6">Phosphoenolpyruvate synthase</fullName>
        <ecNumber evidence="5">2.7.9.2</ecNumber>
    </recommendedName>
    <alternativeName>
        <fullName evidence="13">Pyruvate, water dikinase</fullName>
    </alternativeName>
</protein>
<dbReference type="PANTHER" id="PTHR43030:SF1">
    <property type="entry name" value="PHOSPHOENOLPYRUVATE SYNTHASE"/>
    <property type="match status" value="1"/>
</dbReference>
<evidence type="ECO:0000256" key="2">
    <source>
        <dbReference type="ARBA" id="ARBA00002988"/>
    </source>
</evidence>
<evidence type="ECO:0000313" key="18">
    <source>
        <dbReference type="EMBL" id="MBB5873697.1"/>
    </source>
</evidence>
<dbReference type="AlphaFoldDB" id="A0A841BX35"/>